<dbReference type="Proteomes" id="UP000215914">
    <property type="component" value="Chromosome 16"/>
</dbReference>
<dbReference type="Gramene" id="mRNA:HanXRQr2_Chr16g0761311">
    <property type="protein sequence ID" value="mRNA:HanXRQr2_Chr16g0761311"/>
    <property type="gene ID" value="HanXRQr2_Chr16g0761311"/>
</dbReference>
<dbReference type="EMBL" id="MNCJ02000331">
    <property type="protein sequence ID" value="KAF5761116.1"/>
    <property type="molecule type" value="Genomic_DNA"/>
</dbReference>
<protein>
    <submittedName>
        <fullName evidence="2">Uncharacterized protein</fullName>
    </submittedName>
</protein>
<keyword evidence="3" id="KW-1185">Reference proteome</keyword>
<reference evidence="2" key="2">
    <citation type="submission" date="2017-02" db="EMBL/GenBank/DDBJ databases">
        <title>Sunflower complete genome.</title>
        <authorList>
            <person name="Langlade N."/>
            <person name="Munos S."/>
        </authorList>
    </citation>
    <scope>NUCLEOTIDE SEQUENCE [LARGE SCALE GENOMIC DNA]</scope>
    <source>
        <tissue evidence="2">Leaves</tissue>
    </source>
</reference>
<reference evidence="1" key="3">
    <citation type="submission" date="2020-06" db="EMBL/GenBank/DDBJ databases">
        <title>Helianthus annuus Genome sequencing and assembly Release 2.</title>
        <authorList>
            <person name="Gouzy J."/>
            <person name="Langlade N."/>
            <person name="Munos S."/>
        </authorList>
    </citation>
    <scope>NUCLEOTIDE SEQUENCE</scope>
    <source>
        <tissue evidence="1">Leaves</tissue>
    </source>
</reference>
<accession>A0A251S0Q3</accession>
<evidence type="ECO:0000313" key="3">
    <source>
        <dbReference type="Proteomes" id="UP000215914"/>
    </source>
</evidence>
<evidence type="ECO:0000313" key="2">
    <source>
        <dbReference type="EMBL" id="OTF92287.1"/>
    </source>
</evidence>
<organism evidence="2 3">
    <name type="scientific">Helianthus annuus</name>
    <name type="common">Common sunflower</name>
    <dbReference type="NCBI Taxonomy" id="4232"/>
    <lineage>
        <taxon>Eukaryota</taxon>
        <taxon>Viridiplantae</taxon>
        <taxon>Streptophyta</taxon>
        <taxon>Embryophyta</taxon>
        <taxon>Tracheophyta</taxon>
        <taxon>Spermatophyta</taxon>
        <taxon>Magnoliopsida</taxon>
        <taxon>eudicotyledons</taxon>
        <taxon>Gunneridae</taxon>
        <taxon>Pentapetalae</taxon>
        <taxon>asterids</taxon>
        <taxon>campanulids</taxon>
        <taxon>Asterales</taxon>
        <taxon>Asteraceae</taxon>
        <taxon>Asteroideae</taxon>
        <taxon>Heliantheae alliance</taxon>
        <taxon>Heliantheae</taxon>
        <taxon>Helianthus</taxon>
    </lineage>
</organism>
<dbReference type="EMBL" id="CM007905">
    <property type="protein sequence ID" value="OTF92287.1"/>
    <property type="molecule type" value="Genomic_DNA"/>
</dbReference>
<dbReference type="InParanoid" id="A0A251S0Q3"/>
<dbReference type="AlphaFoldDB" id="A0A251S0Q3"/>
<reference evidence="1 3" key="1">
    <citation type="journal article" date="2017" name="Nature">
        <title>The sunflower genome provides insights into oil metabolism, flowering and Asterid evolution.</title>
        <authorList>
            <person name="Badouin H."/>
            <person name="Gouzy J."/>
            <person name="Grassa C.J."/>
            <person name="Murat F."/>
            <person name="Staton S.E."/>
            <person name="Cottret L."/>
            <person name="Lelandais-Briere C."/>
            <person name="Owens G.L."/>
            <person name="Carrere S."/>
            <person name="Mayjonade B."/>
            <person name="Legrand L."/>
            <person name="Gill N."/>
            <person name="Kane N.C."/>
            <person name="Bowers J.E."/>
            <person name="Hubner S."/>
            <person name="Bellec A."/>
            <person name="Berard A."/>
            <person name="Berges H."/>
            <person name="Blanchet N."/>
            <person name="Boniface M.C."/>
            <person name="Brunel D."/>
            <person name="Catrice O."/>
            <person name="Chaidir N."/>
            <person name="Claudel C."/>
            <person name="Donnadieu C."/>
            <person name="Faraut T."/>
            <person name="Fievet G."/>
            <person name="Helmstetter N."/>
            <person name="King M."/>
            <person name="Knapp S.J."/>
            <person name="Lai Z."/>
            <person name="Le Paslier M.C."/>
            <person name="Lippi Y."/>
            <person name="Lorenzon L."/>
            <person name="Mandel J.R."/>
            <person name="Marage G."/>
            <person name="Marchand G."/>
            <person name="Marquand E."/>
            <person name="Bret-Mestries E."/>
            <person name="Morien E."/>
            <person name="Nambeesan S."/>
            <person name="Nguyen T."/>
            <person name="Pegot-Espagnet P."/>
            <person name="Pouilly N."/>
            <person name="Raftis F."/>
            <person name="Sallet E."/>
            <person name="Schiex T."/>
            <person name="Thomas J."/>
            <person name="Vandecasteele C."/>
            <person name="Vares D."/>
            <person name="Vear F."/>
            <person name="Vautrin S."/>
            <person name="Crespi M."/>
            <person name="Mangin B."/>
            <person name="Burke J.M."/>
            <person name="Salse J."/>
            <person name="Munos S."/>
            <person name="Vincourt P."/>
            <person name="Rieseberg L.H."/>
            <person name="Langlade N.B."/>
        </authorList>
    </citation>
    <scope>NUCLEOTIDE SEQUENCE [LARGE SCALE GENOMIC DNA]</scope>
    <source>
        <strain evidence="3">cv. SF193</strain>
        <tissue evidence="1">Leaves</tissue>
    </source>
</reference>
<gene>
    <name evidence="2" type="ORF">HannXRQ_Chr16g0520221</name>
    <name evidence="1" type="ORF">HanXRQr2_Chr16g0761311</name>
</gene>
<sequence>MEYVDVVYTHVHTIYTIQSLGERDRVCDTDRQSGQPPEPRRIWRRFLSIGECCTPTYTAEDKESGEAVRARVLTRLRLTPARIPCILPMASNSLQPT</sequence>
<proteinExistence type="predicted"/>
<evidence type="ECO:0000313" key="1">
    <source>
        <dbReference type="EMBL" id="KAF5761116.1"/>
    </source>
</evidence>
<name>A0A251S0Q3_HELAN</name>